<evidence type="ECO:0000313" key="2">
    <source>
        <dbReference type="Proteomes" id="UP001066276"/>
    </source>
</evidence>
<accession>A0AAV7L6R9</accession>
<name>A0AAV7L6R9_PLEWA</name>
<gene>
    <name evidence="1" type="ORF">NDU88_005174</name>
</gene>
<evidence type="ECO:0000313" key="1">
    <source>
        <dbReference type="EMBL" id="KAJ1085038.1"/>
    </source>
</evidence>
<dbReference type="Proteomes" id="UP001066276">
    <property type="component" value="Chromosome 12"/>
</dbReference>
<reference evidence="1" key="1">
    <citation type="journal article" date="2022" name="bioRxiv">
        <title>Sequencing and chromosome-scale assembly of the giantPleurodeles waltlgenome.</title>
        <authorList>
            <person name="Brown T."/>
            <person name="Elewa A."/>
            <person name="Iarovenko S."/>
            <person name="Subramanian E."/>
            <person name="Araus A.J."/>
            <person name="Petzold A."/>
            <person name="Susuki M."/>
            <person name="Suzuki K.-i.T."/>
            <person name="Hayashi T."/>
            <person name="Toyoda A."/>
            <person name="Oliveira C."/>
            <person name="Osipova E."/>
            <person name="Leigh N.D."/>
            <person name="Simon A."/>
            <person name="Yun M.H."/>
        </authorList>
    </citation>
    <scope>NUCLEOTIDE SEQUENCE</scope>
    <source>
        <strain evidence="1">20211129_DDA</strain>
        <tissue evidence="1">Liver</tissue>
    </source>
</reference>
<organism evidence="1 2">
    <name type="scientific">Pleurodeles waltl</name>
    <name type="common">Iberian ribbed newt</name>
    <dbReference type="NCBI Taxonomy" id="8319"/>
    <lineage>
        <taxon>Eukaryota</taxon>
        <taxon>Metazoa</taxon>
        <taxon>Chordata</taxon>
        <taxon>Craniata</taxon>
        <taxon>Vertebrata</taxon>
        <taxon>Euteleostomi</taxon>
        <taxon>Amphibia</taxon>
        <taxon>Batrachia</taxon>
        <taxon>Caudata</taxon>
        <taxon>Salamandroidea</taxon>
        <taxon>Salamandridae</taxon>
        <taxon>Pleurodelinae</taxon>
        <taxon>Pleurodeles</taxon>
    </lineage>
</organism>
<comment type="caution">
    <text evidence="1">The sequence shown here is derived from an EMBL/GenBank/DDBJ whole genome shotgun (WGS) entry which is preliminary data.</text>
</comment>
<dbReference type="AlphaFoldDB" id="A0AAV7L6R9"/>
<proteinExistence type="predicted"/>
<protein>
    <submittedName>
        <fullName evidence="1">Uncharacterized protein</fullName>
    </submittedName>
</protein>
<dbReference type="EMBL" id="JANPWB010000016">
    <property type="protein sequence ID" value="KAJ1085038.1"/>
    <property type="molecule type" value="Genomic_DNA"/>
</dbReference>
<keyword evidence="2" id="KW-1185">Reference proteome</keyword>
<sequence length="320" mass="34660">MRPVQATLPERQCPAIPRLVPLVCYAVACSHVSTAPRRIPPGPIVPVPQGQFQDQHGPHLAPPSTTQQVRLAPHCSRGARVRPPMTSDPPWDFASDPNIPADQRSWQPPGPAINLIQRWRLWCPGARLTLPQCLGSARRDRCIQRSSHLPAMARSGASRPSAVRVALPLPGCHAGHNATLSGPAGAGQVYLSLRTKEAVLTPHRRGPRAGAAVPPHRGVLQCYPAAARQAGHPSPRLSLTAGPRQSRPAARFQEWPWGPEIRPAARPQPPTSPVCGTHGDVPGVGLVLADNRRPHRSRWIMRPPSWPVQPCPHDALSSYM</sequence>